<protein>
    <submittedName>
        <fullName evidence="1">Uncharacterized protein</fullName>
    </submittedName>
</protein>
<dbReference type="RefSeq" id="WP_088562060.1">
    <property type="nucleotide sequence ID" value="NZ_FYEH01000009.1"/>
</dbReference>
<keyword evidence="2" id="KW-1185">Reference proteome</keyword>
<organism evidence="1 2">
    <name type="scientific">Arboricoccus pini</name>
    <dbReference type="NCBI Taxonomy" id="1963835"/>
    <lineage>
        <taxon>Bacteria</taxon>
        <taxon>Pseudomonadati</taxon>
        <taxon>Pseudomonadota</taxon>
        <taxon>Alphaproteobacteria</taxon>
        <taxon>Geminicoccales</taxon>
        <taxon>Geminicoccaceae</taxon>
        <taxon>Arboricoccus</taxon>
    </lineage>
</organism>
<evidence type="ECO:0000313" key="2">
    <source>
        <dbReference type="Proteomes" id="UP000197065"/>
    </source>
</evidence>
<dbReference type="OrthoDB" id="9798158at2"/>
<dbReference type="EMBL" id="FYEH01000009">
    <property type="protein sequence ID" value="SNB72589.1"/>
    <property type="molecule type" value="Genomic_DNA"/>
</dbReference>
<dbReference type="Gene3D" id="3.10.450.530">
    <property type="entry name" value="Ribonuclease toxin, BrnT, of type II toxin-antitoxin system"/>
    <property type="match status" value="1"/>
</dbReference>
<dbReference type="Proteomes" id="UP000197065">
    <property type="component" value="Unassembled WGS sequence"/>
</dbReference>
<gene>
    <name evidence="1" type="ORF">SAMN07250955_109128</name>
</gene>
<dbReference type="Pfam" id="PF04365">
    <property type="entry name" value="BrnT_toxin"/>
    <property type="match status" value="1"/>
</dbReference>
<sequence length="97" mass="11542">MFRGTKPPAVDWDDVKERWTIMHRGLTFGFAAQVLLDPDRIDVVDDRRDYGEERRLCWGRIGGVVYSICYTRRGQVYWLISARRASRKERQAYDEKD</sequence>
<reference evidence="1 2" key="1">
    <citation type="submission" date="2017-06" db="EMBL/GenBank/DDBJ databases">
        <authorList>
            <person name="Kim H.J."/>
            <person name="Triplett B.A."/>
        </authorList>
    </citation>
    <scope>NUCLEOTIDE SEQUENCE [LARGE SCALE GENOMIC DNA]</scope>
    <source>
        <strain evidence="1 2">B29T1</strain>
    </source>
</reference>
<name>A0A212RJW3_9PROT</name>
<accession>A0A212RJW3</accession>
<dbReference type="InterPro" id="IPR038573">
    <property type="entry name" value="BrnT_sf"/>
</dbReference>
<evidence type="ECO:0000313" key="1">
    <source>
        <dbReference type="EMBL" id="SNB72589.1"/>
    </source>
</evidence>
<dbReference type="AlphaFoldDB" id="A0A212RJW3"/>
<proteinExistence type="predicted"/>
<dbReference type="InterPro" id="IPR007460">
    <property type="entry name" value="BrnT_toxin"/>
</dbReference>